<keyword evidence="4" id="KW-0472">Membrane</keyword>
<dbReference type="PROSITE" id="PS00622">
    <property type="entry name" value="HTH_LUXR_1"/>
    <property type="match status" value="1"/>
</dbReference>
<dbReference type="InterPro" id="IPR036388">
    <property type="entry name" value="WH-like_DNA-bd_sf"/>
</dbReference>
<evidence type="ECO:0000256" key="4">
    <source>
        <dbReference type="SAM" id="Phobius"/>
    </source>
</evidence>
<dbReference type="Gene3D" id="1.10.10.10">
    <property type="entry name" value="Winged helix-like DNA-binding domain superfamily/Winged helix DNA-binding domain"/>
    <property type="match status" value="1"/>
</dbReference>
<evidence type="ECO:0000256" key="2">
    <source>
        <dbReference type="ARBA" id="ARBA00023125"/>
    </source>
</evidence>
<feature type="transmembrane region" description="Helical" evidence="4">
    <location>
        <begin position="31"/>
        <end position="56"/>
    </location>
</feature>
<dbReference type="PANTHER" id="PTHR44688">
    <property type="entry name" value="DNA-BINDING TRANSCRIPTIONAL ACTIVATOR DEVR_DOSR"/>
    <property type="match status" value="1"/>
</dbReference>
<proteinExistence type="predicted"/>
<dbReference type="Pfam" id="PF00196">
    <property type="entry name" value="GerE"/>
    <property type="match status" value="1"/>
</dbReference>
<evidence type="ECO:0000313" key="6">
    <source>
        <dbReference type="EMBL" id="CFX17669.1"/>
    </source>
</evidence>
<dbReference type="STRING" id="690567.720"/>
<keyword evidence="3" id="KW-0804">Transcription</keyword>
<evidence type="ECO:0000256" key="1">
    <source>
        <dbReference type="ARBA" id="ARBA00023015"/>
    </source>
</evidence>
<dbReference type="PRINTS" id="PR00038">
    <property type="entry name" value="HTHLUXR"/>
</dbReference>
<sequence length="541" mass="60739">MKHAFINQKIDLWKQKLQIADGNSMSMDSRLFLFLVVLVLTLILGVIAIFLMTGIFTAGLPESEKMAENELLHASQGISKQYGELSVQALEYSKGLSRSIEEKAGQMGISVSDLQEHPEMLEEIISGEVDRAVFSLQRAKCSGVFFILNATVNPVLANAKNSRAGLYIKNMEPNIISSSSPNIIMLRGIPGISRKNSIPLHAQWKMEFDVSDAPYYHRPMKTSRVKQDLPISRLYYWSPVITIPDTSEEVMLCSVPLIDSSGNVFGVCGFEMSAMLFKLTYMPNNAIYNRLFCLLAPINKDTIKLQQAMFAGGYSARLISKGNDTLKITDARRSFYSYRQGRDSSFWGIHAPVNLYPEGSAYSDQKWVAAIMVPEDDIVESITRLNLLLISSLIVLVLLGITASLVLSRRFMKPIAAGLDMIKTTDLSDVPKTKIAEIDDLINYLAVHNEELYEKARRENLSLAILDEFAENTKRLSPAERSVFDLYVKGYAAKEIAEELCLSINTIKTHSKRIYIKLNVSTREELLLYINMLKEIGKEIE</sequence>
<protein>
    <submittedName>
        <fullName evidence="6">Transcription regulator LuxR, C-terminal</fullName>
    </submittedName>
</protein>
<dbReference type="SUPFAM" id="SSF46894">
    <property type="entry name" value="C-terminal effector domain of the bipartite response regulators"/>
    <property type="match status" value="1"/>
</dbReference>
<name>A0A0E3W2T0_9FIRM</name>
<keyword evidence="4" id="KW-0812">Transmembrane</keyword>
<evidence type="ECO:0000256" key="3">
    <source>
        <dbReference type="ARBA" id="ARBA00023163"/>
    </source>
</evidence>
<keyword evidence="2" id="KW-0238">DNA-binding</keyword>
<dbReference type="EMBL" id="CGIH01000009">
    <property type="protein sequence ID" value="CFX17669.1"/>
    <property type="molecule type" value="Genomic_DNA"/>
</dbReference>
<evidence type="ECO:0000313" key="7">
    <source>
        <dbReference type="Proteomes" id="UP000045545"/>
    </source>
</evidence>
<keyword evidence="1" id="KW-0805">Transcription regulation</keyword>
<feature type="transmembrane region" description="Helical" evidence="4">
    <location>
        <begin position="387"/>
        <end position="407"/>
    </location>
</feature>
<dbReference type="SMART" id="SM00421">
    <property type="entry name" value="HTH_LUXR"/>
    <property type="match status" value="1"/>
</dbReference>
<feature type="domain" description="HTH luxR-type" evidence="5">
    <location>
        <begin position="469"/>
        <end position="534"/>
    </location>
</feature>
<dbReference type="AlphaFoldDB" id="A0A0E3W2T0"/>
<organism evidence="6 7">
    <name type="scientific">Syntrophomonas zehnderi OL-4</name>
    <dbReference type="NCBI Taxonomy" id="690567"/>
    <lineage>
        <taxon>Bacteria</taxon>
        <taxon>Bacillati</taxon>
        <taxon>Bacillota</taxon>
        <taxon>Clostridia</taxon>
        <taxon>Eubacteriales</taxon>
        <taxon>Syntrophomonadaceae</taxon>
        <taxon>Syntrophomonas</taxon>
    </lineage>
</organism>
<dbReference type="PROSITE" id="PS50043">
    <property type="entry name" value="HTH_LUXR_2"/>
    <property type="match status" value="1"/>
</dbReference>
<dbReference type="CDD" id="cd06170">
    <property type="entry name" value="LuxR_C_like"/>
    <property type="match status" value="1"/>
</dbReference>
<dbReference type="InterPro" id="IPR000792">
    <property type="entry name" value="Tscrpt_reg_LuxR_C"/>
</dbReference>
<evidence type="ECO:0000259" key="5">
    <source>
        <dbReference type="PROSITE" id="PS50043"/>
    </source>
</evidence>
<keyword evidence="4" id="KW-1133">Transmembrane helix</keyword>
<dbReference type="PANTHER" id="PTHR44688:SF16">
    <property type="entry name" value="DNA-BINDING TRANSCRIPTIONAL ACTIVATOR DEVR_DOSR"/>
    <property type="match status" value="1"/>
</dbReference>
<dbReference type="InterPro" id="IPR016032">
    <property type="entry name" value="Sig_transdc_resp-reg_C-effctor"/>
</dbReference>
<dbReference type="Proteomes" id="UP000045545">
    <property type="component" value="Unassembled WGS sequence"/>
</dbReference>
<dbReference type="CDD" id="cd18773">
    <property type="entry name" value="PDC1_HK_sensor"/>
    <property type="match status" value="1"/>
</dbReference>
<accession>A0A0E3W2T0</accession>
<dbReference type="GO" id="GO:0006355">
    <property type="term" value="P:regulation of DNA-templated transcription"/>
    <property type="evidence" value="ECO:0007669"/>
    <property type="project" value="InterPro"/>
</dbReference>
<reference evidence="6 7" key="1">
    <citation type="submission" date="2015-03" db="EMBL/GenBank/DDBJ databases">
        <authorList>
            <person name="Murphy D."/>
        </authorList>
    </citation>
    <scope>NUCLEOTIDE SEQUENCE [LARGE SCALE GENOMIC DNA]</scope>
    <source>
        <strain evidence="6 7">OL-4</strain>
    </source>
</reference>
<dbReference type="GO" id="GO:0003677">
    <property type="term" value="F:DNA binding"/>
    <property type="evidence" value="ECO:0007669"/>
    <property type="project" value="UniProtKB-KW"/>
</dbReference>
<gene>
    <name evidence="6" type="ORF">720</name>
</gene>
<keyword evidence="7" id="KW-1185">Reference proteome</keyword>